<protein>
    <recommendedName>
        <fullName evidence="9">BPTI/Kunitz inhibitor domain-containing protein</fullName>
    </recommendedName>
</protein>
<dbReference type="OMA" id="FINGAIC"/>
<feature type="signal peptide" evidence="8">
    <location>
        <begin position="1"/>
        <end position="27"/>
    </location>
</feature>
<dbReference type="InterPro" id="IPR050098">
    <property type="entry name" value="TFPI/VKTCI-like"/>
</dbReference>
<proteinExistence type="inferred from homology"/>
<dbReference type="InterPro" id="IPR002223">
    <property type="entry name" value="Kunitz_BPTI"/>
</dbReference>
<accession>A0A8C6XA42</accession>
<keyword evidence="4" id="KW-0646">Protease inhibitor</keyword>
<dbReference type="SUPFAM" id="SSF57362">
    <property type="entry name" value="BPTI-like"/>
    <property type="match status" value="1"/>
</dbReference>
<evidence type="ECO:0000256" key="2">
    <source>
        <dbReference type="ARBA" id="ARBA00008415"/>
    </source>
</evidence>
<evidence type="ECO:0000313" key="11">
    <source>
        <dbReference type="Proteomes" id="UP000694559"/>
    </source>
</evidence>
<evidence type="ECO:0000259" key="9">
    <source>
        <dbReference type="PROSITE" id="PS50279"/>
    </source>
</evidence>
<dbReference type="OrthoDB" id="4473401at2759"/>
<evidence type="ECO:0000313" key="10">
    <source>
        <dbReference type="Ensembl" id="ENSNNAP00000011208.1"/>
    </source>
</evidence>
<evidence type="ECO:0000256" key="1">
    <source>
        <dbReference type="ARBA" id="ARBA00004613"/>
    </source>
</evidence>
<reference evidence="10" key="2">
    <citation type="submission" date="2025-09" db="UniProtKB">
        <authorList>
            <consortium name="Ensembl"/>
        </authorList>
    </citation>
    <scope>IDENTIFICATION</scope>
</reference>
<keyword evidence="3" id="KW-0964">Secreted</keyword>
<dbReference type="Ensembl" id="ENSNNAT00000011721.1">
    <property type="protein sequence ID" value="ENSNNAP00000011208.1"/>
    <property type="gene ID" value="ENSNNAG00000007482.1"/>
</dbReference>
<feature type="domain" description="BPTI/Kunitz inhibitor" evidence="9">
    <location>
        <begin position="27"/>
        <end position="71"/>
    </location>
</feature>
<reference evidence="10" key="1">
    <citation type="submission" date="2025-08" db="UniProtKB">
        <authorList>
            <consortium name="Ensembl"/>
        </authorList>
    </citation>
    <scope>IDENTIFICATION</scope>
</reference>
<dbReference type="InterPro" id="IPR036880">
    <property type="entry name" value="Kunitz_BPTI_sf"/>
</dbReference>
<dbReference type="PANTHER" id="PTHR10083">
    <property type="entry name" value="KUNITZ-TYPE PROTEASE INHIBITOR-RELATED"/>
    <property type="match status" value="1"/>
</dbReference>
<evidence type="ECO:0000256" key="3">
    <source>
        <dbReference type="ARBA" id="ARBA00022525"/>
    </source>
</evidence>
<evidence type="ECO:0000256" key="6">
    <source>
        <dbReference type="ARBA" id="ARBA00022900"/>
    </source>
</evidence>
<keyword evidence="7" id="KW-1015">Disulfide bond</keyword>
<dbReference type="PROSITE" id="PS50279">
    <property type="entry name" value="BPTI_KUNITZ_2"/>
    <property type="match status" value="1"/>
</dbReference>
<dbReference type="PRINTS" id="PR00759">
    <property type="entry name" value="BASICPTASE"/>
</dbReference>
<keyword evidence="11" id="KW-1185">Reference proteome</keyword>
<dbReference type="AlphaFoldDB" id="A0A8C6XA42"/>
<sequence>MNFWGSFRGTVCFIFFFLLSHVSPVICQLPKAVGWCKALFPRFYFNAATGNCEKFLYGGCGGNKNNFITLEFINGAICKSFKMVKMQKDIS</sequence>
<comment type="similarity">
    <text evidence="2">Belongs to the venom Kunitz-type family.</text>
</comment>
<dbReference type="SMART" id="SM00131">
    <property type="entry name" value="KU"/>
    <property type="match status" value="1"/>
</dbReference>
<evidence type="ECO:0000256" key="7">
    <source>
        <dbReference type="ARBA" id="ARBA00023157"/>
    </source>
</evidence>
<name>A0A8C6XA42_NAJNA</name>
<evidence type="ECO:0000256" key="4">
    <source>
        <dbReference type="ARBA" id="ARBA00022690"/>
    </source>
</evidence>
<comment type="subcellular location">
    <subcellularLocation>
        <location evidence="1">Secreted</location>
    </subcellularLocation>
</comment>
<evidence type="ECO:0000256" key="8">
    <source>
        <dbReference type="SAM" id="SignalP"/>
    </source>
</evidence>
<feature type="chain" id="PRO_5034703651" description="BPTI/Kunitz inhibitor domain-containing protein" evidence="8">
    <location>
        <begin position="28"/>
        <end position="91"/>
    </location>
</feature>
<dbReference type="Pfam" id="PF00014">
    <property type="entry name" value="Kunitz_BPTI"/>
    <property type="match status" value="1"/>
</dbReference>
<dbReference type="Proteomes" id="UP000694559">
    <property type="component" value="Unplaced"/>
</dbReference>
<dbReference type="Gene3D" id="4.10.410.10">
    <property type="entry name" value="Pancreatic trypsin inhibitor Kunitz domain"/>
    <property type="match status" value="1"/>
</dbReference>
<keyword evidence="5 8" id="KW-0732">Signal</keyword>
<dbReference type="GO" id="GO:0005615">
    <property type="term" value="C:extracellular space"/>
    <property type="evidence" value="ECO:0007669"/>
    <property type="project" value="TreeGrafter"/>
</dbReference>
<dbReference type="PANTHER" id="PTHR10083:SF376">
    <property type="entry name" value="SERINE PEPTIDASE INHIBITOR, KUNITZ TYPE, 3"/>
    <property type="match status" value="1"/>
</dbReference>
<evidence type="ECO:0000256" key="5">
    <source>
        <dbReference type="ARBA" id="ARBA00022729"/>
    </source>
</evidence>
<keyword evidence="6" id="KW-0722">Serine protease inhibitor</keyword>
<dbReference type="GeneTree" id="ENSGT00960000189958"/>
<organism evidence="10 11">
    <name type="scientific">Naja naja</name>
    <name type="common">Indian cobra</name>
    <dbReference type="NCBI Taxonomy" id="35670"/>
    <lineage>
        <taxon>Eukaryota</taxon>
        <taxon>Metazoa</taxon>
        <taxon>Chordata</taxon>
        <taxon>Craniata</taxon>
        <taxon>Vertebrata</taxon>
        <taxon>Euteleostomi</taxon>
        <taxon>Lepidosauria</taxon>
        <taxon>Squamata</taxon>
        <taxon>Bifurcata</taxon>
        <taxon>Unidentata</taxon>
        <taxon>Episquamata</taxon>
        <taxon>Toxicofera</taxon>
        <taxon>Serpentes</taxon>
        <taxon>Colubroidea</taxon>
        <taxon>Elapidae</taxon>
        <taxon>Elapinae</taxon>
        <taxon>Naja</taxon>
    </lineage>
</organism>
<dbReference type="GO" id="GO:0004867">
    <property type="term" value="F:serine-type endopeptidase inhibitor activity"/>
    <property type="evidence" value="ECO:0007669"/>
    <property type="project" value="UniProtKB-KW"/>
</dbReference>